<feature type="compositionally biased region" description="Basic and acidic residues" evidence="7">
    <location>
        <begin position="1446"/>
        <end position="1456"/>
    </location>
</feature>
<evidence type="ECO:0000256" key="2">
    <source>
        <dbReference type="ARBA" id="ARBA00007857"/>
    </source>
</evidence>
<evidence type="ECO:0000259" key="8">
    <source>
        <dbReference type="Pfam" id="PF11262"/>
    </source>
</evidence>
<keyword evidence="12" id="KW-1185">Reference proteome</keyword>
<proteinExistence type="inferred from homology"/>
<evidence type="ECO:0000256" key="5">
    <source>
        <dbReference type="ARBA" id="ARBA00047033"/>
    </source>
</evidence>
<evidence type="ECO:0000259" key="10">
    <source>
        <dbReference type="Pfam" id="PF16134"/>
    </source>
</evidence>
<feature type="region of interest" description="Disordered" evidence="7">
    <location>
        <begin position="1185"/>
        <end position="1478"/>
    </location>
</feature>
<feature type="compositionally biased region" description="Low complexity" evidence="7">
    <location>
        <begin position="1254"/>
        <end position="1264"/>
    </location>
</feature>
<gene>
    <name evidence="11" type="ORF">PEVE_00023605</name>
</gene>
<evidence type="ECO:0000313" key="11">
    <source>
        <dbReference type="EMBL" id="CAH3192277.1"/>
    </source>
</evidence>
<evidence type="ECO:0000256" key="4">
    <source>
        <dbReference type="ARBA" id="ARBA00023242"/>
    </source>
</evidence>
<feature type="coiled-coil region" evidence="6">
    <location>
        <begin position="903"/>
        <end position="966"/>
    </location>
</feature>
<evidence type="ECO:0000313" key="12">
    <source>
        <dbReference type="Proteomes" id="UP001159427"/>
    </source>
</evidence>
<name>A0ABN8SP26_9CNID</name>
<dbReference type="InterPro" id="IPR021726">
    <property type="entry name" value="THO_THOC2_N"/>
</dbReference>
<feature type="compositionally biased region" description="Basic and acidic residues" evidence="7">
    <location>
        <begin position="1231"/>
        <end position="1253"/>
    </location>
</feature>
<feature type="compositionally biased region" description="Basic and acidic residues" evidence="7">
    <location>
        <begin position="1360"/>
        <end position="1433"/>
    </location>
</feature>
<evidence type="ECO:0000259" key="9">
    <source>
        <dbReference type="Pfam" id="PF11732"/>
    </source>
</evidence>
<evidence type="ECO:0000256" key="7">
    <source>
        <dbReference type="SAM" id="MobiDB-lite"/>
    </source>
</evidence>
<comment type="similarity">
    <text evidence="2">Belongs to the THOC2 family.</text>
</comment>
<feature type="domain" description="THO complex subunitTHOC2 N-terminal" evidence="9">
    <location>
        <begin position="571"/>
        <end position="646"/>
    </location>
</feature>
<keyword evidence="6" id="KW-0175">Coiled coil</keyword>
<comment type="subcellular location">
    <subcellularLocation>
        <location evidence="1">Nucleus</location>
    </subcellularLocation>
</comment>
<organism evidence="11 12">
    <name type="scientific">Porites evermanni</name>
    <dbReference type="NCBI Taxonomy" id="104178"/>
    <lineage>
        <taxon>Eukaryota</taxon>
        <taxon>Metazoa</taxon>
        <taxon>Cnidaria</taxon>
        <taxon>Anthozoa</taxon>
        <taxon>Hexacorallia</taxon>
        <taxon>Scleractinia</taxon>
        <taxon>Fungiina</taxon>
        <taxon>Poritidae</taxon>
        <taxon>Porites</taxon>
    </lineage>
</organism>
<dbReference type="InterPro" id="IPR021418">
    <property type="entry name" value="THO_THOC2_C"/>
</dbReference>
<accession>A0ABN8SP26</accession>
<feature type="compositionally biased region" description="Polar residues" evidence="7">
    <location>
        <begin position="1465"/>
        <end position="1478"/>
    </location>
</feature>
<dbReference type="PANTHER" id="PTHR21597">
    <property type="entry name" value="THO2 PROTEIN"/>
    <property type="match status" value="1"/>
</dbReference>
<feature type="domain" description="THO complex subunit 2 N-terminal" evidence="10">
    <location>
        <begin position="8"/>
        <end position="405"/>
    </location>
</feature>
<feature type="region of interest" description="Disordered" evidence="7">
    <location>
        <begin position="327"/>
        <end position="347"/>
    </location>
</feature>
<sequence length="1478" mass="166591">MAAMVVPQNAVKNWEKSGKDEVYRLCKTCVRGELSDSNFQCGENDLKRVIYEVLCHVIRGDLKHEDVLPLLSDVTELHPGSASLLADLICILDVESQCEEDKPNRERFLSLVAASVGVVPEALLKERLDVETLDTLGIIQSQKAFNQKYVRTKTKLFYKQQKFNLLREESEGYAKLVTELGQEISRHVTSARVLENIKSLIGRFNLDPNKTLDVLLDSFECRIDLEDFFLPLLKSYMEKCESTALCHIMGFKFQFYKDQPDLPTPPSLYHLTALLMKHSLLSLDDLYLYLSPSDADIATSNTTKMDEAKQEARKMNMAVLAEIAAANNEESNKENSKENDKPQIAPDNQKFGVCEALLMVGGWDQARSVLERLPQFAAVSHPPISKALCKLIHTTIEPLYRRHSSKAARGRPYAPVPGGPPQCKAFTDLPHCVFPMLIHLGPHLSSDPILMAKILRISKGFMKDYPNVFEDKEQRSLQVEKVWCGLLTLVDEVLLPSISLLECNSSLAEELWAMMCRFPYELRYRLYGQWKNESYSSHPRLVLAKAATIKRAKYITKRLTKENVKPSGRQIGKLSHSNPGILFEYLLSQIQKYDNFIGPVVDSLKYLTPLAYDVLAYCIIEALANPERERLKHEDTNISEWLKSLAVFCGTVFRKYSIELTGLLQYVANQLKAGKSFDLLVLKEVVQKMSGIEISEEVTAAQLEALSGGELLRAEGGYFGQIRNTKKSSQRLRDTLLEGKLDLPLCLLMAQQRNGIVFYENADRHLKLVGKLYDQCQDTLVQFGGFLASQLTAEEYDSHIPSLDVLGQSCHLTPDAAFFLSRPMFVHQIETKYEEAKKAIAAKGKPLQQKQILQSYIDAVILVMEPVFQSARTIMAPKIWNSISPQLYVTFWALSMYDLYVPLERYEQELTKLKQQLTQLDDNKDMPVSKKKKEKERCSLLCEKLKEELKQQEEHNQRVMASLKHERDSWLPAKATKSETITQFLQLCMFPRCVFTASDAVYCAKFVHMLHNLKTPNFSTLLCFDRVFSDISYTVASCTENEASRYGRFLCSMLEIVMRWHGDKKTYEKECGSYPGFVTVLRATNNDKADHLDYENYRHVCHKWQYKLTKALVVCLESKDYTQIRNTIMVLTKILPFYPKVLNLGQALERRIDKICEEEKEKRQDIYTLAVGYAGRLKAKKREMVVESDFHHKEKPPATAPPPSSQTDSVAVKQEKTEAQPNSSVNTESTKSVKNDSDVKPKAAVTIKKEQDGSKSSSPSATKSEGVSSSQEKTAGKSSTGSSGNKPSGTSTPSGTSSSRSGANAESPSRNASGNKSLNTSGSSSQQASRTSATNATSKGTKTPTNVKTEGTTNGNDVSISKKSDSSKQKNKEKEKDKEQNDKPKEKVKSEKAEKVKEPKTKGKEKERSKSKEKEVKDKVKERVKEKDRERSGSKSKHSSPSVPESPKDGEYEKEAKRRRLEGMSSPSSQVCLTTQSF</sequence>
<dbReference type="Pfam" id="PF11732">
    <property type="entry name" value="Thoc2"/>
    <property type="match status" value="1"/>
</dbReference>
<dbReference type="PANTHER" id="PTHR21597:SF0">
    <property type="entry name" value="THO COMPLEX SUBUNIT 2"/>
    <property type="match status" value="1"/>
</dbReference>
<evidence type="ECO:0000256" key="3">
    <source>
        <dbReference type="ARBA" id="ARBA00019596"/>
    </source>
</evidence>
<comment type="caution">
    <text evidence="11">The sequence shown here is derived from an EMBL/GenBank/DDBJ whole genome shotgun (WGS) entry which is preliminary data.</text>
</comment>
<protein>
    <recommendedName>
        <fullName evidence="3">THO complex subunit 2</fullName>
    </recommendedName>
</protein>
<dbReference type="Proteomes" id="UP001159427">
    <property type="component" value="Unassembled WGS sequence"/>
</dbReference>
<feature type="compositionally biased region" description="Basic and acidic residues" evidence="7">
    <location>
        <begin position="330"/>
        <end position="341"/>
    </location>
</feature>
<feature type="compositionally biased region" description="Low complexity" evidence="7">
    <location>
        <begin position="1313"/>
        <end position="1339"/>
    </location>
</feature>
<dbReference type="Pfam" id="PF11262">
    <property type="entry name" value="Tho2"/>
    <property type="match status" value="1"/>
</dbReference>
<dbReference type="InterPro" id="IPR032302">
    <property type="entry name" value="THOC2_N"/>
</dbReference>
<feature type="compositionally biased region" description="Low complexity" evidence="7">
    <location>
        <begin position="1276"/>
        <end position="1304"/>
    </location>
</feature>
<evidence type="ECO:0000256" key="6">
    <source>
        <dbReference type="SAM" id="Coils"/>
    </source>
</evidence>
<evidence type="ECO:0000256" key="1">
    <source>
        <dbReference type="ARBA" id="ARBA00004123"/>
    </source>
</evidence>
<dbReference type="EMBL" id="CALNXI010003132">
    <property type="protein sequence ID" value="CAH3192277.1"/>
    <property type="molecule type" value="Genomic_DNA"/>
</dbReference>
<dbReference type="Pfam" id="PF16134">
    <property type="entry name" value="THOC2_N"/>
    <property type="match status" value="2"/>
</dbReference>
<keyword evidence="4" id="KW-0539">Nucleus</keyword>
<feature type="domain" description="THO complex subunit 2 N-terminal" evidence="10">
    <location>
        <begin position="421"/>
        <end position="569"/>
    </location>
</feature>
<feature type="domain" description="THO complex subunitTHOC2 C-terminal" evidence="8">
    <location>
        <begin position="880"/>
        <end position="1177"/>
    </location>
</feature>
<comment type="subunit">
    <text evidence="5">Component of the THO subcomplex, which is composed of THOC1, THOC2, THOC3, THOC5, THOC6 and THOC7. The THO subcomplex interacts with DDX39B to form the THO-DDX39B complex which multimerizes into a 28-subunit tetrameric assembly. Component of the transcription/export (TREX) complex at least composed of ALYREF/THOC4, DDX39B, SARNP/CIP29, CHTOP and the THO subcomplex; in the complex interacts with THOC1, THOC3, THOC5, THOC7 and DDX39B. TREX seems to have a dynamic structure involving ATP-dependent remodeling. Interacts with POLDIP3 and ZC3H11A.</text>
</comment>
<reference evidence="11 12" key="1">
    <citation type="submission" date="2022-05" db="EMBL/GenBank/DDBJ databases">
        <authorList>
            <consortium name="Genoscope - CEA"/>
            <person name="William W."/>
        </authorList>
    </citation>
    <scope>NUCLEOTIDE SEQUENCE [LARGE SCALE GENOMIC DNA]</scope>
</reference>
<feature type="compositionally biased region" description="Basic and acidic residues" evidence="7">
    <location>
        <begin position="1185"/>
        <end position="1196"/>
    </location>
</feature>
<dbReference type="InterPro" id="IPR040007">
    <property type="entry name" value="Tho2"/>
</dbReference>
<feature type="compositionally biased region" description="Polar residues" evidence="7">
    <location>
        <begin position="1219"/>
        <end position="1230"/>
    </location>
</feature>
<feature type="compositionally biased region" description="Polar residues" evidence="7">
    <location>
        <begin position="1340"/>
        <end position="1359"/>
    </location>
</feature>